<dbReference type="Proteomes" id="UP001217485">
    <property type="component" value="Unassembled WGS sequence"/>
</dbReference>
<dbReference type="InterPro" id="IPR012296">
    <property type="entry name" value="Nuclease_put_TT1808"/>
</dbReference>
<organism evidence="2 3">
    <name type="scientific">Sorangium atrum</name>
    <dbReference type="NCBI Taxonomy" id="2995308"/>
    <lineage>
        <taxon>Bacteria</taxon>
        <taxon>Pseudomonadati</taxon>
        <taxon>Myxococcota</taxon>
        <taxon>Polyangia</taxon>
        <taxon>Polyangiales</taxon>
        <taxon>Polyangiaceae</taxon>
        <taxon>Sorangium</taxon>
    </lineage>
</organism>
<protein>
    <submittedName>
        <fullName evidence="2">Uma2 family endonuclease</fullName>
    </submittedName>
</protein>
<evidence type="ECO:0000313" key="2">
    <source>
        <dbReference type="EMBL" id="MDC0680571.1"/>
    </source>
</evidence>
<dbReference type="EMBL" id="JAQNDK010000002">
    <property type="protein sequence ID" value="MDC0680571.1"/>
    <property type="molecule type" value="Genomic_DNA"/>
</dbReference>
<dbReference type="InterPro" id="IPR008538">
    <property type="entry name" value="Uma2"/>
</dbReference>
<dbReference type="Pfam" id="PF05685">
    <property type="entry name" value="Uma2"/>
    <property type="match status" value="1"/>
</dbReference>
<feature type="domain" description="Putative restriction endonuclease" evidence="1">
    <location>
        <begin position="13"/>
        <end position="170"/>
    </location>
</feature>
<keyword evidence="2" id="KW-0255">Endonuclease</keyword>
<dbReference type="SUPFAM" id="SSF52980">
    <property type="entry name" value="Restriction endonuclease-like"/>
    <property type="match status" value="1"/>
</dbReference>
<name>A0ABT5C5W3_9BACT</name>
<keyword evidence="3" id="KW-1185">Reference proteome</keyword>
<evidence type="ECO:0000313" key="3">
    <source>
        <dbReference type="Proteomes" id="UP001217485"/>
    </source>
</evidence>
<keyword evidence="2" id="KW-0540">Nuclease</keyword>
<dbReference type="CDD" id="cd06260">
    <property type="entry name" value="DUF820-like"/>
    <property type="match status" value="1"/>
</dbReference>
<dbReference type="GO" id="GO:0004519">
    <property type="term" value="F:endonuclease activity"/>
    <property type="evidence" value="ECO:0007669"/>
    <property type="project" value="UniProtKB-KW"/>
</dbReference>
<dbReference type="RefSeq" id="WP_272097603.1">
    <property type="nucleotide sequence ID" value="NZ_JAQNDK010000002.1"/>
</dbReference>
<dbReference type="Gene3D" id="3.90.1570.10">
    <property type="entry name" value="tt1808, chain A"/>
    <property type="match status" value="1"/>
</dbReference>
<reference evidence="2 3" key="1">
    <citation type="submission" date="2023-01" db="EMBL/GenBank/DDBJ databases">
        <title>Minimal conservation of predation-associated metabolite biosynthetic gene clusters underscores biosynthetic potential of Myxococcota including descriptions for ten novel species: Archangium lansinium sp. nov., Myxococcus landrumus sp. nov., Nannocystis bai.</title>
        <authorList>
            <person name="Ahearne A."/>
            <person name="Stevens C."/>
            <person name="Dowd S."/>
        </authorList>
    </citation>
    <scope>NUCLEOTIDE SEQUENCE [LARGE SCALE GENOMIC DNA]</scope>
    <source>
        <strain evidence="2 3">WIWO2</strain>
    </source>
</reference>
<evidence type="ECO:0000259" key="1">
    <source>
        <dbReference type="Pfam" id="PF05685"/>
    </source>
</evidence>
<dbReference type="InterPro" id="IPR011335">
    <property type="entry name" value="Restrct_endonuc-II-like"/>
</dbReference>
<dbReference type="PANTHER" id="PTHR36558:SF1">
    <property type="entry name" value="RESTRICTION ENDONUCLEASE DOMAIN-CONTAINING PROTEIN-RELATED"/>
    <property type="match status" value="1"/>
</dbReference>
<keyword evidence="2" id="KW-0378">Hydrolase</keyword>
<gene>
    <name evidence="2" type="ORF">POL72_22725</name>
</gene>
<dbReference type="PANTHER" id="PTHR36558">
    <property type="entry name" value="GLR1098 PROTEIN"/>
    <property type="match status" value="1"/>
</dbReference>
<proteinExistence type="predicted"/>
<sequence>MAQAAVRTGLSPQEYLDFERSSPLRHEYADGELFAMAGGTLEHSAIAANIIGELRNAIRGRGCRVLTSDMRIKIAATRRYVYPDGAVVCARPEFEDEQRDTLLNPRVIVEVLSESSEAYDRGDKFAQYRTLPSLEEYVLASQKAPRIEVFTRQPDGSWLLRIHGPGEHAALSSLGSALDVDQVYLGVFEQDAMGEAPQDAP</sequence>
<accession>A0ABT5C5W3</accession>
<comment type="caution">
    <text evidence="2">The sequence shown here is derived from an EMBL/GenBank/DDBJ whole genome shotgun (WGS) entry which is preliminary data.</text>
</comment>